<evidence type="ECO:0000256" key="1">
    <source>
        <dbReference type="ARBA" id="ARBA00001974"/>
    </source>
</evidence>
<dbReference type="AlphaFoldDB" id="A0A917FVF1"/>
<dbReference type="InterPro" id="IPR016169">
    <property type="entry name" value="FAD-bd_PCMH_sub2"/>
</dbReference>
<dbReference type="InterPro" id="IPR006094">
    <property type="entry name" value="Oxid_FAD_bind_N"/>
</dbReference>
<dbReference type="PANTHER" id="PTHR42973">
    <property type="entry name" value="BINDING OXIDOREDUCTASE, PUTATIVE (AFU_ORTHOLOGUE AFUA_1G17690)-RELATED"/>
    <property type="match status" value="1"/>
</dbReference>
<comment type="similarity">
    <text evidence="2">Belongs to the oxygen-dependent FAD-linked oxidoreductase family.</text>
</comment>
<dbReference type="Gene3D" id="3.30.465.10">
    <property type="match status" value="1"/>
</dbReference>
<accession>A0A917FVF1</accession>
<evidence type="ECO:0000313" key="7">
    <source>
        <dbReference type="EMBL" id="GGG06498.1"/>
    </source>
</evidence>
<sequence>MVLFWHTENRDEKEPTAMTMLDETSPRTAVTHQLDTATTGAVWTPLDPQYRDELTGFNLSAVHAAAAVVVAADTADVAAAVRVAAEHGLRVAVSCTGHSAASTESDTVVVSTRLLDTLVIDPVARTATVGSGVRWQPVLDAAAPHGLAALAGSSTTVGVVGYTLGGGLSPVGRTFGYAADHVRSLTLVTGDGTVLNVSPTENAELFWAVRGGGAAFGIVTEIVIDLFPVATIVGGGLFFDAADAPSVLRAWRDWTATVPDNVSTSVAVLHLPPVPELPEPLRGRTVLHLRVAYVGDIETGLATVEPLRRLAVPILDSVGEIPFQALASIHMDPTNPMPGIDRGMTLEDLTDDALDLFLDVLDMPLAVAEIRLMGGALSRRPHHPNAVGIRSASFHVMAVGVLVPPIAEAVLPSIDRLLQQLSPWSRGTAYVNMGGSPTGAAADRVRAAWDENTYAALERIRVEVDPSNRFSAAARW</sequence>
<keyword evidence="8" id="KW-1185">Reference proteome</keyword>
<keyword evidence="5" id="KW-0560">Oxidoreductase</keyword>
<feature type="domain" description="FAD-binding PCMH-type" evidence="6">
    <location>
        <begin position="61"/>
        <end position="229"/>
    </location>
</feature>
<dbReference type="Gene3D" id="3.40.462.20">
    <property type="match status" value="1"/>
</dbReference>
<dbReference type="Gene3D" id="3.30.43.10">
    <property type="entry name" value="Uridine Diphospho-n-acetylenolpyruvylglucosamine Reductase, domain 2"/>
    <property type="match status" value="1"/>
</dbReference>
<dbReference type="InterPro" id="IPR016166">
    <property type="entry name" value="FAD-bd_PCMH"/>
</dbReference>
<evidence type="ECO:0000259" key="6">
    <source>
        <dbReference type="PROSITE" id="PS51387"/>
    </source>
</evidence>
<comment type="caution">
    <text evidence="7">The sequence shown here is derived from an EMBL/GenBank/DDBJ whole genome shotgun (WGS) entry which is preliminary data.</text>
</comment>
<dbReference type="GO" id="GO:0071949">
    <property type="term" value="F:FAD binding"/>
    <property type="evidence" value="ECO:0007669"/>
    <property type="project" value="InterPro"/>
</dbReference>
<dbReference type="InterPro" id="IPR016167">
    <property type="entry name" value="FAD-bd_PCMH_sub1"/>
</dbReference>
<gene>
    <name evidence="7" type="ORF">GCM10007304_20810</name>
</gene>
<dbReference type="SUPFAM" id="SSF56176">
    <property type="entry name" value="FAD-binding/transporter-associated domain-like"/>
    <property type="match status" value="1"/>
</dbReference>
<evidence type="ECO:0000256" key="3">
    <source>
        <dbReference type="ARBA" id="ARBA00022630"/>
    </source>
</evidence>
<dbReference type="EMBL" id="BMCU01000002">
    <property type="protein sequence ID" value="GGG06498.1"/>
    <property type="molecule type" value="Genomic_DNA"/>
</dbReference>
<dbReference type="Proteomes" id="UP000654257">
    <property type="component" value="Unassembled WGS sequence"/>
</dbReference>
<dbReference type="PROSITE" id="PS51387">
    <property type="entry name" value="FAD_PCMH"/>
    <property type="match status" value="1"/>
</dbReference>
<evidence type="ECO:0000256" key="4">
    <source>
        <dbReference type="ARBA" id="ARBA00022827"/>
    </source>
</evidence>
<evidence type="ECO:0000313" key="8">
    <source>
        <dbReference type="Proteomes" id="UP000654257"/>
    </source>
</evidence>
<comment type="cofactor">
    <cofactor evidence="1">
        <name>FAD</name>
        <dbReference type="ChEBI" id="CHEBI:57692"/>
    </cofactor>
</comment>
<dbReference type="InterPro" id="IPR050416">
    <property type="entry name" value="FAD-linked_Oxidoreductase"/>
</dbReference>
<evidence type="ECO:0000256" key="2">
    <source>
        <dbReference type="ARBA" id="ARBA00005466"/>
    </source>
</evidence>
<evidence type="ECO:0000256" key="5">
    <source>
        <dbReference type="ARBA" id="ARBA00023002"/>
    </source>
</evidence>
<keyword evidence="3" id="KW-0285">Flavoprotein</keyword>
<dbReference type="InterPro" id="IPR036318">
    <property type="entry name" value="FAD-bd_PCMH-like_sf"/>
</dbReference>
<dbReference type="PANTHER" id="PTHR42973:SF39">
    <property type="entry name" value="FAD-BINDING PCMH-TYPE DOMAIN-CONTAINING PROTEIN"/>
    <property type="match status" value="1"/>
</dbReference>
<name>A0A917FVF1_9NOCA</name>
<organism evidence="7 8">
    <name type="scientific">Rhodococcoides trifolii</name>
    <dbReference type="NCBI Taxonomy" id="908250"/>
    <lineage>
        <taxon>Bacteria</taxon>
        <taxon>Bacillati</taxon>
        <taxon>Actinomycetota</taxon>
        <taxon>Actinomycetes</taxon>
        <taxon>Mycobacteriales</taxon>
        <taxon>Nocardiaceae</taxon>
        <taxon>Rhodococcoides</taxon>
    </lineage>
</organism>
<reference evidence="7" key="1">
    <citation type="journal article" date="2014" name="Int. J. Syst. Evol. Microbiol.">
        <title>Complete genome sequence of Corynebacterium casei LMG S-19264T (=DSM 44701T), isolated from a smear-ripened cheese.</title>
        <authorList>
            <consortium name="US DOE Joint Genome Institute (JGI-PGF)"/>
            <person name="Walter F."/>
            <person name="Albersmeier A."/>
            <person name="Kalinowski J."/>
            <person name="Ruckert C."/>
        </authorList>
    </citation>
    <scope>NUCLEOTIDE SEQUENCE</scope>
    <source>
        <strain evidence="7">CCM 7905</strain>
    </source>
</reference>
<protein>
    <submittedName>
        <fullName evidence="7">FAD-linked oxidase</fullName>
    </submittedName>
</protein>
<dbReference type="GO" id="GO:0016491">
    <property type="term" value="F:oxidoreductase activity"/>
    <property type="evidence" value="ECO:0007669"/>
    <property type="project" value="UniProtKB-KW"/>
</dbReference>
<reference evidence="7" key="2">
    <citation type="submission" date="2020-09" db="EMBL/GenBank/DDBJ databases">
        <authorList>
            <person name="Sun Q."/>
            <person name="Sedlacek I."/>
        </authorList>
    </citation>
    <scope>NUCLEOTIDE SEQUENCE</scope>
    <source>
        <strain evidence="7">CCM 7905</strain>
    </source>
</reference>
<dbReference type="Pfam" id="PF01565">
    <property type="entry name" value="FAD_binding_4"/>
    <property type="match status" value="1"/>
</dbReference>
<keyword evidence="4" id="KW-0274">FAD</keyword>
<proteinExistence type="inferred from homology"/>